<protein>
    <submittedName>
        <fullName evidence="2">Uncharacterized protein</fullName>
    </submittedName>
</protein>
<evidence type="ECO:0000313" key="2">
    <source>
        <dbReference type="EMBL" id="TCK00563.1"/>
    </source>
</evidence>
<dbReference type="AlphaFoldDB" id="A0A4R1G2L0"/>
<name>A0A4R1G2L0_9NOCA</name>
<feature type="region of interest" description="Disordered" evidence="1">
    <location>
        <begin position="1"/>
        <end position="27"/>
    </location>
</feature>
<dbReference type="Proteomes" id="UP000294856">
    <property type="component" value="Unassembled WGS sequence"/>
</dbReference>
<dbReference type="STRING" id="1210063.GCA_001612665_04701"/>
<gene>
    <name evidence="2" type="ORF">DFR71_1569</name>
</gene>
<sequence>MKRGRVPCFSGRGTRPLPCQFPERKRGNPVSIIPTQFPVTMTDGTHEYQVFDASAFGDAKFGLGHRVKEDAAQAVAATKPAK</sequence>
<evidence type="ECO:0000256" key="1">
    <source>
        <dbReference type="SAM" id="MobiDB-lite"/>
    </source>
</evidence>
<proteinExistence type="predicted"/>
<reference evidence="2 3" key="1">
    <citation type="submission" date="2019-03" db="EMBL/GenBank/DDBJ databases">
        <title>Genomic Encyclopedia of Type Strains, Phase IV (KMG-IV): sequencing the most valuable type-strain genomes for metagenomic binning, comparative biology and taxonomic classification.</title>
        <authorList>
            <person name="Goeker M."/>
        </authorList>
    </citation>
    <scope>NUCLEOTIDE SEQUENCE [LARGE SCALE GENOMIC DNA]</scope>
    <source>
        <strain evidence="2 3">DSM 44684</strain>
    </source>
</reference>
<keyword evidence="3" id="KW-1185">Reference proteome</keyword>
<organism evidence="2 3">
    <name type="scientific">Nocardia alba</name>
    <dbReference type="NCBI Taxonomy" id="225051"/>
    <lineage>
        <taxon>Bacteria</taxon>
        <taxon>Bacillati</taxon>
        <taxon>Actinomycetota</taxon>
        <taxon>Actinomycetes</taxon>
        <taxon>Mycobacteriales</taxon>
        <taxon>Nocardiaceae</taxon>
        <taxon>Nocardia</taxon>
    </lineage>
</organism>
<evidence type="ECO:0000313" key="3">
    <source>
        <dbReference type="Proteomes" id="UP000294856"/>
    </source>
</evidence>
<dbReference type="EMBL" id="SMFR01000001">
    <property type="protein sequence ID" value="TCK00563.1"/>
    <property type="molecule type" value="Genomic_DNA"/>
</dbReference>
<accession>A0A4R1G2L0</accession>
<comment type="caution">
    <text evidence="2">The sequence shown here is derived from an EMBL/GenBank/DDBJ whole genome shotgun (WGS) entry which is preliminary data.</text>
</comment>